<feature type="region of interest" description="Disordered" evidence="4">
    <location>
        <begin position="1"/>
        <end position="20"/>
    </location>
</feature>
<sequence length="359" mass="40220">MDERRPEQAIKGRGAVGNPTGRFEAYEREATWDGWWLDPEELEERPATSVLPDASRSILARNDSPDVPFERSINPYRGCEHGCVYCFARPSHAYLGLSPGLDFETRLFAKHQAPQLLREALRKRGYKPSTLALGANTDPYQPVERKLEITRGLLQVLAEANHPVSIITKSALVLRDLDILAPMAREGLVRVCLSITTLDGTLARILEPRAAQPKRRLEALRRLTEAGVPVAVLAAPMIPAINDMEMEAILEAGAEAGADRASWILLRLPRELGPLFKQWLEAHFPQRKAKVLNLLRDTRGGALYDARFGSRMRGEGPYAFLLARRFSLALRRLGLDKRSWDLDISRFKAPGPEGQMTLF</sequence>
<evidence type="ECO:0000256" key="2">
    <source>
        <dbReference type="ARBA" id="ARBA00023004"/>
    </source>
</evidence>
<dbReference type="NCBIfam" id="NF033668">
    <property type="entry name" value="rSAM_PA0069"/>
    <property type="match status" value="1"/>
</dbReference>
<proteinExistence type="predicted"/>
<evidence type="ECO:0000259" key="5">
    <source>
        <dbReference type="PROSITE" id="PS51918"/>
    </source>
</evidence>
<dbReference type="PANTHER" id="PTHR43432">
    <property type="entry name" value="SLR0285 PROTEIN"/>
    <property type="match status" value="1"/>
</dbReference>
<feature type="domain" description="Radical SAM core" evidence="5">
    <location>
        <begin position="65"/>
        <end position="302"/>
    </location>
</feature>
<keyword evidence="3" id="KW-0411">Iron-sulfur</keyword>
<dbReference type="InterPro" id="IPR007197">
    <property type="entry name" value="rSAM"/>
</dbReference>
<dbReference type="CDD" id="cd01335">
    <property type="entry name" value="Radical_SAM"/>
    <property type="match status" value="1"/>
</dbReference>
<dbReference type="SMART" id="SM00729">
    <property type="entry name" value="Elp3"/>
    <property type="match status" value="1"/>
</dbReference>
<dbReference type="SFLD" id="SFLDS00029">
    <property type="entry name" value="Radical_SAM"/>
    <property type="match status" value="1"/>
</dbReference>
<dbReference type="RefSeq" id="WP_275820977.1">
    <property type="nucleotide sequence ID" value="NZ_JARHUD010000003.1"/>
</dbReference>
<evidence type="ECO:0000256" key="4">
    <source>
        <dbReference type="SAM" id="MobiDB-lite"/>
    </source>
</evidence>
<feature type="compositionally biased region" description="Basic and acidic residues" evidence="4">
    <location>
        <begin position="1"/>
        <end position="10"/>
    </location>
</feature>
<reference evidence="6 7" key="1">
    <citation type="submission" date="2023-03" db="EMBL/GenBank/DDBJ databases">
        <title>Fodinicurvata sp. CAU 1616 isolated from sea sendiment.</title>
        <authorList>
            <person name="Kim W."/>
        </authorList>
    </citation>
    <scope>NUCLEOTIDE SEQUENCE [LARGE SCALE GENOMIC DNA]</scope>
    <source>
        <strain evidence="6 7">CAU 1616</strain>
    </source>
</reference>
<keyword evidence="7" id="KW-1185">Reference proteome</keyword>
<evidence type="ECO:0000256" key="3">
    <source>
        <dbReference type="ARBA" id="ARBA00023014"/>
    </source>
</evidence>
<evidence type="ECO:0000313" key="7">
    <source>
        <dbReference type="Proteomes" id="UP001215503"/>
    </source>
</evidence>
<organism evidence="6 7">
    <name type="scientific">Aquibaculum arenosum</name>
    <dbReference type="NCBI Taxonomy" id="3032591"/>
    <lineage>
        <taxon>Bacteria</taxon>
        <taxon>Pseudomonadati</taxon>
        <taxon>Pseudomonadota</taxon>
        <taxon>Alphaproteobacteria</taxon>
        <taxon>Rhodospirillales</taxon>
        <taxon>Rhodovibrionaceae</taxon>
        <taxon>Aquibaculum</taxon>
    </lineage>
</organism>
<evidence type="ECO:0000256" key="1">
    <source>
        <dbReference type="ARBA" id="ARBA00022723"/>
    </source>
</evidence>
<evidence type="ECO:0000313" key="6">
    <source>
        <dbReference type="EMBL" id="MDF2095495.1"/>
    </source>
</evidence>
<dbReference type="PROSITE" id="PS51918">
    <property type="entry name" value="RADICAL_SAM"/>
    <property type="match status" value="1"/>
</dbReference>
<name>A0ABT5YKM1_9PROT</name>
<dbReference type="InterPro" id="IPR006638">
    <property type="entry name" value="Elp3/MiaA/NifB-like_rSAM"/>
</dbReference>
<keyword evidence="1" id="KW-0479">Metal-binding</keyword>
<dbReference type="SUPFAM" id="SSF102114">
    <property type="entry name" value="Radical SAM enzymes"/>
    <property type="match status" value="1"/>
</dbReference>
<dbReference type="Gene3D" id="3.80.30.30">
    <property type="match status" value="1"/>
</dbReference>
<dbReference type="Pfam" id="PF04055">
    <property type="entry name" value="Radical_SAM"/>
    <property type="match status" value="1"/>
</dbReference>
<protein>
    <submittedName>
        <fullName evidence="6">PA0069 family radical SAM protein</fullName>
    </submittedName>
</protein>
<accession>A0ABT5YKM1</accession>
<comment type="caution">
    <text evidence="6">The sequence shown here is derived from an EMBL/GenBank/DDBJ whole genome shotgun (WGS) entry which is preliminary data.</text>
</comment>
<dbReference type="SFLD" id="SFLDG01084">
    <property type="entry name" value="Uncharacterised_Radical_SAM_Su"/>
    <property type="match status" value="1"/>
</dbReference>
<dbReference type="PANTHER" id="PTHR43432:SF3">
    <property type="entry name" value="SLR0285 PROTEIN"/>
    <property type="match status" value="1"/>
</dbReference>
<gene>
    <name evidence="6" type="ORF">P2G67_05860</name>
</gene>
<dbReference type="Proteomes" id="UP001215503">
    <property type="component" value="Unassembled WGS sequence"/>
</dbReference>
<dbReference type="InterPro" id="IPR058240">
    <property type="entry name" value="rSAM_sf"/>
</dbReference>
<dbReference type="EMBL" id="JARHUD010000003">
    <property type="protein sequence ID" value="MDF2095495.1"/>
    <property type="molecule type" value="Genomic_DNA"/>
</dbReference>
<keyword evidence="2" id="KW-0408">Iron</keyword>
<dbReference type="InterPro" id="IPR040086">
    <property type="entry name" value="MJ0683-like"/>
</dbReference>